<name>A0AC58T400_TOBAC</name>
<protein>
    <submittedName>
        <fullName evidence="2">Tubby-like protein 8</fullName>
    </submittedName>
</protein>
<organism evidence="1 2">
    <name type="scientific">Nicotiana tabacum</name>
    <name type="common">Common tobacco</name>
    <dbReference type="NCBI Taxonomy" id="4097"/>
    <lineage>
        <taxon>Eukaryota</taxon>
        <taxon>Viridiplantae</taxon>
        <taxon>Streptophyta</taxon>
        <taxon>Embryophyta</taxon>
        <taxon>Tracheophyta</taxon>
        <taxon>Spermatophyta</taxon>
        <taxon>Magnoliopsida</taxon>
        <taxon>eudicotyledons</taxon>
        <taxon>Gunneridae</taxon>
        <taxon>Pentapetalae</taxon>
        <taxon>asterids</taxon>
        <taxon>lamiids</taxon>
        <taxon>Solanales</taxon>
        <taxon>Solanaceae</taxon>
        <taxon>Nicotianoideae</taxon>
        <taxon>Nicotianeae</taxon>
        <taxon>Nicotiana</taxon>
    </lineage>
</organism>
<sequence length="170" mass="19884">MKCSVRCSILQLRFSIKPKNRSFHRGYSFLGGLPTYWEEHIDKVNQLFSKIPHYNKVSRQYKLDFRDRGRAGLRIQSSVKNFQLTMEKNGRHTILQLGRVGKSKYVMDYRYPLTGYQAFCICLATIDSKLCCTLCMPRNSSRTGELFEAFSDPEKAFKALNRAHKKDKRQ</sequence>
<dbReference type="Proteomes" id="UP000790787">
    <property type="component" value="Chromosome 17"/>
</dbReference>
<gene>
    <name evidence="2" type="primary">LOC142172082</name>
</gene>
<proteinExistence type="predicted"/>
<dbReference type="RefSeq" id="XP_075091951.1">
    <property type="nucleotide sequence ID" value="XM_075235850.1"/>
</dbReference>
<evidence type="ECO:0000313" key="1">
    <source>
        <dbReference type="Proteomes" id="UP000790787"/>
    </source>
</evidence>
<accession>A0AC58T400</accession>
<keyword evidence="1" id="KW-1185">Reference proteome</keyword>
<reference evidence="1" key="1">
    <citation type="journal article" date="2014" name="Nat. Commun.">
        <title>The tobacco genome sequence and its comparison with those of tomato and potato.</title>
        <authorList>
            <person name="Sierro N."/>
            <person name="Battey J.N."/>
            <person name="Ouadi S."/>
            <person name="Bakaher N."/>
            <person name="Bovet L."/>
            <person name="Willig A."/>
            <person name="Goepfert S."/>
            <person name="Peitsch M.C."/>
            <person name="Ivanov N.V."/>
        </authorList>
    </citation>
    <scope>NUCLEOTIDE SEQUENCE [LARGE SCALE GENOMIC DNA]</scope>
</reference>
<evidence type="ECO:0000313" key="2">
    <source>
        <dbReference type="RefSeq" id="XP_075091951.1"/>
    </source>
</evidence>
<reference evidence="2" key="2">
    <citation type="submission" date="2025-08" db="UniProtKB">
        <authorList>
            <consortium name="RefSeq"/>
        </authorList>
    </citation>
    <scope>IDENTIFICATION</scope>
    <source>
        <tissue evidence="2">Leaf</tissue>
    </source>
</reference>